<feature type="transmembrane region" description="Helical" evidence="3">
    <location>
        <begin position="299"/>
        <end position="318"/>
    </location>
</feature>
<sequence>MAEPRGPSSSSVASSTATVHILRAPGSTKSLLVGELEKGAAEANVEDVDEYPDGGLRAWLVVLGVSSGICTTFGFINAWGIFQAYYEQYTLRNMSPSDMWVPLSNAASLDYALVFMPGLAFGRLFDMGYLRLPVGIASALLVACTFLTGECTEFWHFLLCQGFGVGLASGVVFSAAAGVVAHWFKKNLGLALACMASGSSIGGTIFPIILRNLIETQSFQWTLRITGFIVAAFLLVLNMTIARRLPANPHPGPFIHLGMFKSITYMVYCLSLFLSFLGLYTCLTYLSLSGLLAGVDADLSFYLLSIANACSLVGRLGGGVLADRFGAMNVMIPGTFVAGVMTYAWPFAKTKGPLVAVAVLYGISSGIFIAIMVQPLVRMGKVTEVGMRTGMAFTILSFGALAGPPISGAIFDRTGKFENVGYYAGSAVMSSVVLMIIARQLLLGKLFGHA</sequence>
<feature type="transmembrane region" description="Helical" evidence="3">
    <location>
        <begin position="58"/>
        <end position="82"/>
    </location>
</feature>
<dbReference type="InterPro" id="IPR020846">
    <property type="entry name" value="MFS_dom"/>
</dbReference>
<dbReference type="InterPro" id="IPR036259">
    <property type="entry name" value="MFS_trans_sf"/>
</dbReference>
<dbReference type="PANTHER" id="PTHR11360:SF177">
    <property type="entry name" value="RIBOFLAVIN TRANSPORTER MCH5"/>
    <property type="match status" value="1"/>
</dbReference>
<gene>
    <name evidence="5" type="ORF">K466DRAFT_650417</name>
</gene>
<dbReference type="InterPro" id="IPR011701">
    <property type="entry name" value="MFS"/>
</dbReference>
<dbReference type="AlphaFoldDB" id="A0A5C3Q248"/>
<keyword evidence="3" id="KW-1133">Transmembrane helix</keyword>
<dbReference type="PANTHER" id="PTHR11360">
    <property type="entry name" value="MONOCARBOXYLATE TRANSPORTER"/>
    <property type="match status" value="1"/>
</dbReference>
<dbReference type="InParanoid" id="A0A5C3Q248"/>
<feature type="transmembrane region" description="Helical" evidence="3">
    <location>
        <begin position="330"/>
        <end position="348"/>
    </location>
</feature>
<dbReference type="SUPFAM" id="SSF103473">
    <property type="entry name" value="MFS general substrate transporter"/>
    <property type="match status" value="1"/>
</dbReference>
<feature type="transmembrane region" description="Helical" evidence="3">
    <location>
        <begin position="154"/>
        <end position="181"/>
    </location>
</feature>
<evidence type="ECO:0000313" key="6">
    <source>
        <dbReference type="Proteomes" id="UP000308197"/>
    </source>
</evidence>
<keyword evidence="3" id="KW-0812">Transmembrane</keyword>
<evidence type="ECO:0000256" key="2">
    <source>
        <dbReference type="ARBA" id="ARBA00006727"/>
    </source>
</evidence>
<reference evidence="5 6" key="1">
    <citation type="journal article" date="2019" name="Nat. Ecol. Evol.">
        <title>Megaphylogeny resolves global patterns of mushroom evolution.</title>
        <authorList>
            <person name="Varga T."/>
            <person name="Krizsan K."/>
            <person name="Foldi C."/>
            <person name="Dima B."/>
            <person name="Sanchez-Garcia M."/>
            <person name="Sanchez-Ramirez S."/>
            <person name="Szollosi G.J."/>
            <person name="Szarkandi J.G."/>
            <person name="Papp V."/>
            <person name="Albert L."/>
            <person name="Andreopoulos W."/>
            <person name="Angelini C."/>
            <person name="Antonin V."/>
            <person name="Barry K.W."/>
            <person name="Bougher N.L."/>
            <person name="Buchanan P."/>
            <person name="Buyck B."/>
            <person name="Bense V."/>
            <person name="Catcheside P."/>
            <person name="Chovatia M."/>
            <person name="Cooper J."/>
            <person name="Damon W."/>
            <person name="Desjardin D."/>
            <person name="Finy P."/>
            <person name="Geml J."/>
            <person name="Haridas S."/>
            <person name="Hughes K."/>
            <person name="Justo A."/>
            <person name="Karasinski D."/>
            <person name="Kautmanova I."/>
            <person name="Kiss B."/>
            <person name="Kocsube S."/>
            <person name="Kotiranta H."/>
            <person name="LaButti K.M."/>
            <person name="Lechner B.E."/>
            <person name="Liimatainen K."/>
            <person name="Lipzen A."/>
            <person name="Lukacs Z."/>
            <person name="Mihaltcheva S."/>
            <person name="Morgado L.N."/>
            <person name="Niskanen T."/>
            <person name="Noordeloos M.E."/>
            <person name="Ohm R.A."/>
            <person name="Ortiz-Santana B."/>
            <person name="Ovrebo C."/>
            <person name="Racz N."/>
            <person name="Riley R."/>
            <person name="Savchenko A."/>
            <person name="Shiryaev A."/>
            <person name="Soop K."/>
            <person name="Spirin V."/>
            <person name="Szebenyi C."/>
            <person name="Tomsovsky M."/>
            <person name="Tulloss R.E."/>
            <person name="Uehling J."/>
            <person name="Grigoriev I.V."/>
            <person name="Vagvolgyi C."/>
            <person name="Papp T."/>
            <person name="Martin F.M."/>
            <person name="Miettinen O."/>
            <person name="Hibbett D.S."/>
            <person name="Nagy L.G."/>
        </authorList>
    </citation>
    <scope>NUCLEOTIDE SEQUENCE [LARGE SCALE GENOMIC DNA]</scope>
    <source>
        <strain evidence="5 6">HHB13444</strain>
    </source>
</reference>
<feature type="transmembrane region" description="Helical" evidence="3">
    <location>
        <begin position="422"/>
        <end position="442"/>
    </location>
</feature>
<dbReference type="EMBL" id="ML210997">
    <property type="protein sequence ID" value="TFK92513.1"/>
    <property type="molecule type" value="Genomic_DNA"/>
</dbReference>
<evidence type="ECO:0000259" key="4">
    <source>
        <dbReference type="PROSITE" id="PS50850"/>
    </source>
</evidence>
<feature type="transmembrane region" description="Helical" evidence="3">
    <location>
        <begin position="389"/>
        <end position="410"/>
    </location>
</feature>
<evidence type="ECO:0000313" key="5">
    <source>
        <dbReference type="EMBL" id="TFK92513.1"/>
    </source>
</evidence>
<feature type="domain" description="Major facilitator superfamily (MFS) profile" evidence="4">
    <location>
        <begin position="264"/>
        <end position="450"/>
    </location>
</feature>
<dbReference type="PROSITE" id="PS50850">
    <property type="entry name" value="MFS"/>
    <property type="match status" value="1"/>
</dbReference>
<feature type="transmembrane region" description="Helical" evidence="3">
    <location>
        <begin position="102"/>
        <end position="122"/>
    </location>
</feature>
<evidence type="ECO:0000256" key="3">
    <source>
        <dbReference type="SAM" id="Phobius"/>
    </source>
</evidence>
<feature type="transmembrane region" description="Helical" evidence="3">
    <location>
        <begin position="188"/>
        <end position="209"/>
    </location>
</feature>
<proteinExistence type="inferred from homology"/>
<feature type="transmembrane region" description="Helical" evidence="3">
    <location>
        <begin position="354"/>
        <end position="377"/>
    </location>
</feature>
<name>A0A5C3Q248_9APHY</name>
<dbReference type="Gene3D" id="1.20.1250.20">
    <property type="entry name" value="MFS general substrate transporter like domains"/>
    <property type="match status" value="2"/>
</dbReference>
<feature type="transmembrane region" description="Helical" evidence="3">
    <location>
        <begin position="221"/>
        <end position="242"/>
    </location>
</feature>
<dbReference type="Proteomes" id="UP000308197">
    <property type="component" value="Unassembled WGS sequence"/>
</dbReference>
<dbReference type="GO" id="GO:0022857">
    <property type="term" value="F:transmembrane transporter activity"/>
    <property type="evidence" value="ECO:0007669"/>
    <property type="project" value="InterPro"/>
</dbReference>
<keyword evidence="3" id="KW-0472">Membrane</keyword>
<dbReference type="Pfam" id="PF07690">
    <property type="entry name" value="MFS_1"/>
    <property type="match status" value="1"/>
</dbReference>
<organism evidence="5 6">
    <name type="scientific">Polyporus arcularius HHB13444</name>
    <dbReference type="NCBI Taxonomy" id="1314778"/>
    <lineage>
        <taxon>Eukaryota</taxon>
        <taxon>Fungi</taxon>
        <taxon>Dikarya</taxon>
        <taxon>Basidiomycota</taxon>
        <taxon>Agaricomycotina</taxon>
        <taxon>Agaricomycetes</taxon>
        <taxon>Polyporales</taxon>
        <taxon>Polyporaceae</taxon>
        <taxon>Polyporus</taxon>
    </lineage>
</organism>
<dbReference type="InterPro" id="IPR050327">
    <property type="entry name" value="Proton-linked_MCT"/>
</dbReference>
<accession>A0A5C3Q248</accession>
<keyword evidence="6" id="KW-1185">Reference proteome</keyword>
<dbReference type="GO" id="GO:0016020">
    <property type="term" value="C:membrane"/>
    <property type="evidence" value="ECO:0007669"/>
    <property type="project" value="UniProtKB-SubCell"/>
</dbReference>
<feature type="transmembrane region" description="Helical" evidence="3">
    <location>
        <begin position="129"/>
        <end position="148"/>
    </location>
</feature>
<comment type="similarity">
    <text evidence="2">Belongs to the major facilitator superfamily. Monocarboxylate porter (TC 2.A.1.13) family.</text>
</comment>
<evidence type="ECO:0000256" key="1">
    <source>
        <dbReference type="ARBA" id="ARBA00004141"/>
    </source>
</evidence>
<protein>
    <submittedName>
        <fullName evidence="5">MFS general substrate transporter</fullName>
    </submittedName>
</protein>
<comment type="subcellular location">
    <subcellularLocation>
        <location evidence="1">Membrane</location>
        <topology evidence="1">Multi-pass membrane protein</topology>
    </subcellularLocation>
</comment>
<feature type="transmembrane region" description="Helical" evidence="3">
    <location>
        <begin position="263"/>
        <end position="287"/>
    </location>
</feature>